<feature type="compositionally biased region" description="Low complexity" evidence="1">
    <location>
        <begin position="31"/>
        <end position="62"/>
    </location>
</feature>
<sequence>MISRGTTASFIALAAALVTVTACGDTVSGEATAADPTTTAAQTTSSAPTTTTTTTTKAPVPADSADYAGAQPGVYYFLSESGKFECAILTHTDPVAGCQGTMPPSAPRVPGSGAPDVTVPANVVLVEASGEGEFVNIGDIAFMDPTRSAQTLPYGEALVVGPFTCVIDETTGVTCETDSHGFTVTDDDYELW</sequence>
<dbReference type="EMBL" id="JAUTXY010000035">
    <property type="protein sequence ID" value="MEE2062309.1"/>
    <property type="molecule type" value="Genomic_DNA"/>
</dbReference>
<evidence type="ECO:0000313" key="3">
    <source>
        <dbReference type="EMBL" id="MEE2062309.1"/>
    </source>
</evidence>
<dbReference type="Proteomes" id="UP001336020">
    <property type="component" value="Unassembled WGS sequence"/>
</dbReference>
<comment type="caution">
    <text evidence="3">The sequence shown here is derived from an EMBL/GenBank/DDBJ whole genome shotgun (WGS) entry which is preliminary data.</text>
</comment>
<gene>
    <name evidence="3" type="ORF">Q7514_32795</name>
</gene>
<evidence type="ECO:0000256" key="1">
    <source>
        <dbReference type="SAM" id="MobiDB-lite"/>
    </source>
</evidence>
<accession>A0ABU7LM36</accession>
<proteinExistence type="predicted"/>
<feature type="chain" id="PRO_5045452084" description="Lipoprotein" evidence="2">
    <location>
        <begin position="34"/>
        <end position="192"/>
    </location>
</feature>
<protein>
    <recommendedName>
        <fullName evidence="5">Lipoprotein</fullName>
    </recommendedName>
</protein>
<keyword evidence="4" id="KW-1185">Reference proteome</keyword>
<dbReference type="RefSeq" id="WP_330137338.1">
    <property type="nucleotide sequence ID" value="NZ_JAUTXY010000035.1"/>
</dbReference>
<dbReference type="PROSITE" id="PS51257">
    <property type="entry name" value="PROKAR_LIPOPROTEIN"/>
    <property type="match status" value="1"/>
</dbReference>
<reference evidence="3 4" key="1">
    <citation type="submission" date="2023-07" db="EMBL/GenBank/DDBJ databases">
        <authorList>
            <person name="Girao M."/>
            <person name="Carvalho M.F."/>
        </authorList>
    </citation>
    <scope>NUCLEOTIDE SEQUENCE [LARGE SCALE GENOMIC DNA]</scope>
    <source>
        <strain evidence="3 4">YIM65754</strain>
    </source>
</reference>
<keyword evidence="2" id="KW-0732">Signal</keyword>
<evidence type="ECO:0000313" key="4">
    <source>
        <dbReference type="Proteomes" id="UP001336020"/>
    </source>
</evidence>
<evidence type="ECO:0000256" key="2">
    <source>
        <dbReference type="SAM" id="SignalP"/>
    </source>
</evidence>
<feature type="signal peptide" evidence="2">
    <location>
        <begin position="1"/>
        <end position="33"/>
    </location>
</feature>
<name>A0ABU7LM36_9NOCA</name>
<evidence type="ECO:0008006" key="5">
    <source>
        <dbReference type="Google" id="ProtNLM"/>
    </source>
</evidence>
<organism evidence="3 4">
    <name type="scientific">Rhodococcus artemisiae</name>
    <dbReference type="NCBI Taxonomy" id="714159"/>
    <lineage>
        <taxon>Bacteria</taxon>
        <taxon>Bacillati</taxon>
        <taxon>Actinomycetota</taxon>
        <taxon>Actinomycetes</taxon>
        <taxon>Mycobacteriales</taxon>
        <taxon>Nocardiaceae</taxon>
        <taxon>Rhodococcus</taxon>
    </lineage>
</organism>
<feature type="region of interest" description="Disordered" evidence="1">
    <location>
        <begin position="30"/>
        <end position="64"/>
    </location>
</feature>